<gene>
    <name evidence="2" type="ORF">AVDCRST_MAG20-279</name>
</gene>
<dbReference type="AlphaFoldDB" id="A0A6J4H3F3"/>
<dbReference type="EMBL" id="CADCSY010000012">
    <property type="protein sequence ID" value="CAA9213830.1"/>
    <property type="molecule type" value="Genomic_DNA"/>
</dbReference>
<feature type="domain" description="Lipocalin-like" evidence="1">
    <location>
        <begin position="8"/>
        <end position="143"/>
    </location>
</feature>
<evidence type="ECO:0000259" key="1">
    <source>
        <dbReference type="Pfam" id="PF13924"/>
    </source>
</evidence>
<dbReference type="InterPro" id="IPR024311">
    <property type="entry name" value="Lipocalin-like"/>
</dbReference>
<protein>
    <recommendedName>
        <fullName evidence="1">Lipocalin-like domain-containing protein</fullName>
    </recommendedName>
</protein>
<reference evidence="2" key="1">
    <citation type="submission" date="2020-02" db="EMBL/GenBank/DDBJ databases">
        <authorList>
            <person name="Meier V. D."/>
        </authorList>
    </citation>
    <scope>NUCLEOTIDE SEQUENCE</scope>
    <source>
        <strain evidence="2">AVDCRST_MAG20</strain>
    </source>
</reference>
<accession>A0A6J4H3F3</accession>
<name>A0A6J4H3F3_9ACTN</name>
<dbReference type="Pfam" id="PF13924">
    <property type="entry name" value="Lipocalin_5"/>
    <property type="match status" value="1"/>
</dbReference>
<proteinExistence type="predicted"/>
<evidence type="ECO:0000313" key="2">
    <source>
        <dbReference type="EMBL" id="CAA9213830.1"/>
    </source>
</evidence>
<organism evidence="2">
    <name type="scientific">uncultured Acidimicrobiales bacterium</name>
    <dbReference type="NCBI Taxonomy" id="310071"/>
    <lineage>
        <taxon>Bacteria</taxon>
        <taxon>Bacillati</taxon>
        <taxon>Actinomycetota</taxon>
        <taxon>Acidimicrobiia</taxon>
        <taxon>Acidimicrobiales</taxon>
        <taxon>environmental samples</taxon>
    </lineage>
</organism>
<sequence length="148" mass="16210">MTSKADLVGSWELTQWDYTVDGVHRGYVMGEDAQGQILYTPEGRMSAILMQADRPHFGVGAFHQGSAEQREAAALTYVSYGGTFDVDGDRVSHHVAYSLFPDWIGTDLVREVSWDDGQLVLTAVPETTSTGKTVVNRLVWRRAASGGT</sequence>